<keyword evidence="3" id="KW-1003">Cell membrane</keyword>
<evidence type="ECO:0000256" key="2">
    <source>
        <dbReference type="ARBA" id="ARBA00022448"/>
    </source>
</evidence>
<organism evidence="11 12">
    <name type="scientific">Paracoccus yeei</name>
    <dbReference type="NCBI Taxonomy" id="147645"/>
    <lineage>
        <taxon>Bacteria</taxon>
        <taxon>Pseudomonadati</taxon>
        <taxon>Pseudomonadota</taxon>
        <taxon>Alphaproteobacteria</taxon>
        <taxon>Rhodobacterales</taxon>
        <taxon>Paracoccaceae</taxon>
        <taxon>Paracoccus</taxon>
    </lineage>
</organism>
<dbReference type="InterPro" id="IPR055348">
    <property type="entry name" value="DctQ"/>
</dbReference>
<keyword evidence="6 9" id="KW-1133">Transmembrane helix</keyword>
<evidence type="ECO:0000256" key="5">
    <source>
        <dbReference type="ARBA" id="ARBA00022692"/>
    </source>
</evidence>
<evidence type="ECO:0000313" key="12">
    <source>
        <dbReference type="Proteomes" id="UP000324507"/>
    </source>
</evidence>
<accession>A0A5P2QT41</accession>
<evidence type="ECO:0000256" key="4">
    <source>
        <dbReference type="ARBA" id="ARBA00022519"/>
    </source>
</evidence>
<evidence type="ECO:0000256" key="7">
    <source>
        <dbReference type="ARBA" id="ARBA00023136"/>
    </source>
</evidence>
<name>A0A5P2QT41_9RHOB</name>
<dbReference type="InterPro" id="IPR007387">
    <property type="entry name" value="TRAP_DctQ"/>
</dbReference>
<feature type="transmembrane region" description="Helical" evidence="9">
    <location>
        <begin position="143"/>
        <end position="162"/>
    </location>
</feature>
<proteinExistence type="inferred from homology"/>
<evidence type="ECO:0000256" key="9">
    <source>
        <dbReference type="RuleBase" id="RU369079"/>
    </source>
</evidence>
<comment type="subcellular location">
    <subcellularLocation>
        <location evidence="1 9">Cell inner membrane</location>
        <topology evidence="1 9">Multi-pass membrane protein</topology>
    </subcellularLocation>
</comment>
<dbReference type="Proteomes" id="UP000324507">
    <property type="component" value="Chromosome"/>
</dbReference>
<feature type="domain" description="Tripartite ATP-independent periplasmic transporters DctQ component" evidence="10">
    <location>
        <begin position="41"/>
        <end position="166"/>
    </location>
</feature>
<evidence type="ECO:0000256" key="1">
    <source>
        <dbReference type="ARBA" id="ARBA00004429"/>
    </source>
</evidence>
<reference evidence="11 12" key="1">
    <citation type="submission" date="2019-09" db="EMBL/GenBank/DDBJ databases">
        <title>FDA dAtabase for Regulatory Grade micrObial Sequences (FDA-ARGOS): Supporting development and validation of Infectious Disease Dx tests.</title>
        <authorList>
            <person name="Sciortino C."/>
            <person name="Tallon L."/>
            <person name="Sadzewicz L."/>
            <person name="Vavikolanu K."/>
            <person name="Mehta A."/>
            <person name="Aluvathingal J."/>
            <person name="Nadendla S."/>
            <person name="Nandy P."/>
            <person name="Geyer C."/>
            <person name="Yan Y."/>
            <person name="Sichtig H."/>
        </authorList>
    </citation>
    <scope>NUCLEOTIDE SEQUENCE [LARGE SCALE GENOMIC DNA]</scope>
    <source>
        <strain evidence="11 12">FDAARGOS_643</strain>
    </source>
</reference>
<dbReference type="EMBL" id="CP044081">
    <property type="protein sequence ID" value="QEU08569.1"/>
    <property type="molecule type" value="Genomic_DNA"/>
</dbReference>
<feature type="transmembrane region" description="Helical" evidence="9">
    <location>
        <begin position="103"/>
        <end position="122"/>
    </location>
</feature>
<keyword evidence="5 9" id="KW-0812">Transmembrane</keyword>
<dbReference type="RefSeq" id="WP_150350628.1">
    <property type="nucleotide sequence ID" value="NZ_CALTWI010000183.1"/>
</dbReference>
<gene>
    <name evidence="11" type="ORF">FOB51_11465</name>
</gene>
<evidence type="ECO:0000259" key="10">
    <source>
        <dbReference type="Pfam" id="PF04290"/>
    </source>
</evidence>
<protein>
    <recommendedName>
        <fullName evidence="9">TRAP transporter small permease protein</fullName>
    </recommendedName>
</protein>
<evidence type="ECO:0000256" key="6">
    <source>
        <dbReference type="ARBA" id="ARBA00022989"/>
    </source>
</evidence>
<comment type="function">
    <text evidence="9">Part of the tripartite ATP-independent periplasmic (TRAP) transport system.</text>
</comment>
<dbReference type="GO" id="GO:0005886">
    <property type="term" value="C:plasma membrane"/>
    <property type="evidence" value="ECO:0007669"/>
    <property type="project" value="UniProtKB-SubCell"/>
</dbReference>
<dbReference type="GO" id="GO:0022857">
    <property type="term" value="F:transmembrane transporter activity"/>
    <property type="evidence" value="ECO:0007669"/>
    <property type="project" value="UniProtKB-UniRule"/>
</dbReference>
<keyword evidence="4 9" id="KW-0997">Cell inner membrane</keyword>
<comment type="subunit">
    <text evidence="9">The complex comprises the extracytoplasmic solute receptor protein and the two transmembrane proteins.</text>
</comment>
<sequence length="185" mass="20593">MADPKRRERGTAPGWLGPVDRLMDGIATVMLTGAEILLALMLALNLVNIVMRNFGFGSLLWVSAWTGVMMVWCVFLAFFPMYRRGMDITLSFFVGRFGPGLNRIFQMIGAVCGIVVCGVLVLELPQIVSRQRGAMELVGLQRYWLSIPMVISAALIVVHFLLELAVLAFGWRAVTVADETEQLQW</sequence>
<keyword evidence="2 9" id="KW-0813">Transport</keyword>
<feature type="transmembrane region" description="Helical" evidence="9">
    <location>
        <begin position="59"/>
        <end position="83"/>
    </location>
</feature>
<evidence type="ECO:0000256" key="8">
    <source>
        <dbReference type="ARBA" id="ARBA00038436"/>
    </source>
</evidence>
<comment type="similarity">
    <text evidence="8 9">Belongs to the TRAP transporter small permease family.</text>
</comment>
<evidence type="ECO:0000256" key="3">
    <source>
        <dbReference type="ARBA" id="ARBA00022475"/>
    </source>
</evidence>
<evidence type="ECO:0000313" key="11">
    <source>
        <dbReference type="EMBL" id="QEU08569.1"/>
    </source>
</evidence>
<dbReference type="PANTHER" id="PTHR35011">
    <property type="entry name" value="2,3-DIKETO-L-GULONATE TRAP TRANSPORTER SMALL PERMEASE PROTEIN YIAM"/>
    <property type="match status" value="1"/>
</dbReference>
<dbReference type="Pfam" id="PF04290">
    <property type="entry name" value="DctQ"/>
    <property type="match status" value="1"/>
</dbReference>
<dbReference type="GO" id="GO:0015740">
    <property type="term" value="P:C4-dicarboxylate transport"/>
    <property type="evidence" value="ECO:0007669"/>
    <property type="project" value="TreeGrafter"/>
</dbReference>
<dbReference type="AlphaFoldDB" id="A0A5P2QT41"/>
<feature type="transmembrane region" description="Helical" evidence="9">
    <location>
        <begin position="25"/>
        <end position="47"/>
    </location>
</feature>
<dbReference type="PANTHER" id="PTHR35011:SF2">
    <property type="entry name" value="2,3-DIKETO-L-GULONATE TRAP TRANSPORTER SMALL PERMEASE PROTEIN YIAM"/>
    <property type="match status" value="1"/>
</dbReference>
<keyword evidence="7 9" id="KW-0472">Membrane</keyword>